<feature type="chain" id="PRO_5039529859" description="DUF6287 domain-containing protein" evidence="2">
    <location>
        <begin position="29"/>
        <end position="206"/>
    </location>
</feature>
<dbReference type="Proteomes" id="UP000218181">
    <property type="component" value="Unassembled WGS sequence"/>
</dbReference>
<name>A0A2A5RKI8_9LACT</name>
<feature type="signal peptide" evidence="2">
    <location>
        <begin position="1"/>
        <end position="28"/>
    </location>
</feature>
<feature type="compositionally biased region" description="Low complexity" evidence="1">
    <location>
        <begin position="47"/>
        <end position="70"/>
    </location>
</feature>
<feature type="region of interest" description="Disordered" evidence="1">
    <location>
        <begin position="31"/>
        <end position="78"/>
    </location>
</feature>
<evidence type="ECO:0000259" key="3">
    <source>
        <dbReference type="Pfam" id="PF19804"/>
    </source>
</evidence>
<dbReference type="InterPro" id="IPR046254">
    <property type="entry name" value="DUF6287"/>
</dbReference>
<keyword evidence="2" id="KW-0732">Signal</keyword>
<keyword evidence="5" id="KW-1185">Reference proteome</keyword>
<evidence type="ECO:0000256" key="2">
    <source>
        <dbReference type="SAM" id="SignalP"/>
    </source>
</evidence>
<comment type="caution">
    <text evidence="4">The sequence shown here is derived from an EMBL/GenBank/DDBJ whole genome shotgun (WGS) entry which is preliminary data.</text>
</comment>
<dbReference type="EMBL" id="JXJU01000007">
    <property type="protein sequence ID" value="PCR99682.1"/>
    <property type="molecule type" value="Genomic_DNA"/>
</dbReference>
<evidence type="ECO:0000313" key="4">
    <source>
        <dbReference type="EMBL" id="PCR99682.1"/>
    </source>
</evidence>
<protein>
    <recommendedName>
        <fullName evidence="3">DUF6287 domain-containing protein</fullName>
    </recommendedName>
</protein>
<dbReference type="PROSITE" id="PS51257">
    <property type="entry name" value="PROKAR_LIPOPROTEIN"/>
    <property type="match status" value="1"/>
</dbReference>
<evidence type="ECO:0000256" key="1">
    <source>
        <dbReference type="SAM" id="MobiDB-lite"/>
    </source>
</evidence>
<gene>
    <name evidence="4" type="ORF">RT41_GL001795</name>
</gene>
<reference evidence="4 5" key="1">
    <citation type="submission" date="2014-12" db="EMBL/GenBank/DDBJ databases">
        <title>Draft genome sequences of 10 type strains of Lactococcus.</title>
        <authorList>
            <person name="Sun Z."/>
            <person name="Zhong Z."/>
            <person name="Liu W."/>
            <person name="Zhang W."/>
            <person name="Zhang H."/>
        </authorList>
    </citation>
    <scope>NUCLEOTIDE SEQUENCE [LARGE SCALE GENOMIC DNA]</scope>
    <source>
        <strain evidence="4 5">JCM 16395</strain>
    </source>
</reference>
<feature type="domain" description="DUF6287" evidence="3">
    <location>
        <begin position="80"/>
        <end position="110"/>
    </location>
</feature>
<proteinExistence type="predicted"/>
<sequence length="206" mass="21944">MLRKVTKGGIMKKFLFSALILGTMLSLAACSSGQSNTEGSGGKESRSSQQESSESSSSNLTSSTSDTSASKSDESKSTVGMNLNQIAAGDYTSIAGTWKNEKGETITFNGNEVSGNGVDNVTLSLNDPSFEDKILFINATYDSKTDSRPYSTGIYFATAGLSPEIKGTDKSDTTKDRLILLRDGGTSVFGEDSGIKYFYYRVTEAK</sequence>
<dbReference type="AlphaFoldDB" id="A0A2A5RKI8"/>
<dbReference type="STRING" id="1291764.GCA_001311235_02174"/>
<organism evidence="4 5">
    <name type="scientific">Lactococcus fujiensis JCM 16395</name>
    <dbReference type="NCBI Taxonomy" id="1291764"/>
    <lineage>
        <taxon>Bacteria</taxon>
        <taxon>Bacillati</taxon>
        <taxon>Bacillota</taxon>
        <taxon>Bacilli</taxon>
        <taxon>Lactobacillales</taxon>
        <taxon>Streptococcaceae</taxon>
        <taxon>Lactococcus</taxon>
    </lineage>
</organism>
<dbReference type="Pfam" id="PF19804">
    <property type="entry name" value="DUF6287"/>
    <property type="match status" value="1"/>
</dbReference>
<evidence type="ECO:0000313" key="5">
    <source>
        <dbReference type="Proteomes" id="UP000218181"/>
    </source>
</evidence>
<accession>A0A2A5RKI8</accession>